<dbReference type="RefSeq" id="WP_323196760.1">
    <property type="nucleotide sequence ID" value="NZ_JAYGHG010000023.1"/>
</dbReference>
<gene>
    <name evidence="2" type="ORF">VB620_13980</name>
</gene>
<dbReference type="InterPro" id="IPR008629">
    <property type="entry name" value="GUN4-like"/>
</dbReference>
<comment type="caution">
    <text evidence="2">The sequence shown here is derived from an EMBL/GenBank/DDBJ whole genome shotgun (WGS) entry which is preliminary data.</text>
</comment>
<proteinExistence type="predicted"/>
<feature type="domain" description="GUN4-like" evidence="1">
    <location>
        <begin position="111"/>
        <end position="207"/>
    </location>
</feature>
<dbReference type="Gene3D" id="1.10.10.1770">
    <property type="entry name" value="Gun4-like"/>
    <property type="match status" value="1"/>
</dbReference>
<accession>A0ABU5UGU9</accession>
<evidence type="ECO:0000259" key="1">
    <source>
        <dbReference type="Pfam" id="PF05419"/>
    </source>
</evidence>
<dbReference type="PANTHER" id="PTHR34800:SF1">
    <property type="entry name" value="TETRAPYRROLE-BINDING PROTEIN, CHLOROPLASTIC"/>
    <property type="match status" value="1"/>
</dbReference>
<organism evidence="2 3">
    <name type="scientific">Nodularia harveyana UHCC-0300</name>
    <dbReference type="NCBI Taxonomy" id="2974287"/>
    <lineage>
        <taxon>Bacteria</taxon>
        <taxon>Bacillati</taxon>
        <taxon>Cyanobacteriota</taxon>
        <taxon>Cyanophyceae</taxon>
        <taxon>Nostocales</taxon>
        <taxon>Nodulariaceae</taxon>
        <taxon>Nodularia</taxon>
    </lineage>
</organism>
<dbReference type="EMBL" id="JAYGHG010000023">
    <property type="protein sequence ID" value="MEA5582444.1"/>
    <property type="molecule type" value="Genomic_DNA"/>
</dbReference>
<keyword evidence="3" id="KW-1185">Reference proteome</keyword>
<reference evidence="2 3" key="1">
    <citation type="submission" date="2023-12" db="EMBL/GenBank/DDBJ databases">
        <title>Baltic Sea Cyanobacteria.</title>
        <authorList>
            <person name="Delbaje E."/>
            <person name="Fewer D.P."/>
            <person name="Shishido T.K."/>
        </authorList>
    </citation>
    <scope>NUCLEOTIDE SEQUENCE [LARGE SCALE GENOMIC DNA]</scope>
    <source>
        <strain evidence="2 3">UHCC-0300</strain>
    </source>
</reference>
<evidence type="ECO:0000313" key="2">
    <source>
        <dbReference type="EMBL" id="MEA5582444.1"/>
    </source>
</evidence>
<dbReference type="Pfam" id="PF05419">
    <property type="entry name" value="GUN4"/>
    <property type="match status" value="1"/>
</dbReference>
<sequence>MSQGDKFTPLRHALSLRHWKAADGETYDLLFNYVYQFYCQQHGSSWWNKLESAYLNKIRSEWAENGKKLYAHIHDRKRMILTAIFDHESAKPLWDEIPDAIKYWHKWGYFLKAIPPKDLQVIDQLWIKNSGEKFGFSIQRRIFLECGGTIECGGKIINDEDPRLYTKPIDLMKFQRRVGWQRIPFSGKDYPSFDYQDALPGHLPLISIHNPFLSSIVRVADFQENDHSYQTPLCQYYCWPILAHSAFNV</sequence>
<name>A0ABU5UGU9_9CYAN</name>
<protein>
    <submittedName>
        <fullName evidence="2">GUN4 domain-containing protein</fullName>
    </submittedName>
</protein>
<dbReference type="InterPro" id="IPR037215">
    <property type="entry name" value="GUN4-like_sf"/>
</dbReference>
<dbReference type="Proteomes" id="UP001302120">
    <property type="component" value="Unassembled WGS sequence"/>
</dbReference>
<evidence type="ECO:0000313" key="3">
    <source>
        <dbReference type="Proteomes" id="UP001302120"/>
    </source>
</evidence>
<dbReference type="SUPFAM" id="SSF140869">
    <property type="entry name" value="GUN4-like"/>
    <property type="match status" value="1"/>
</dbReference>
<dbReference type="PANTHER" id="PTHR34800">
    <property type="entry name" value="TETRAPYRROLE-BINDING PROTEIN, CHLOROPLASTIC"/>
    <property type="match status" value="1"/>
</dbReference>